<comment type="caution">
    <text evidence="3">The sequence shown here is derived from an EMBL/GenBank/DDBJ whole genome shotgun (WGS) entry which is preliminary data.</text>
</comment>
<dbReference type="InterPro" id="IPR036249">
    <property type="entry name" value="Thioredoxin-like_sf"/>
</dbReference>
<dbReference type="InterPro" id="IPR052643">
    <property type="entry name" value="ERP44"/>
</dbReference>
<dbReference type="PANTHER" id="PTHR46295">
    <property type="entry name" value="ENDOPLASMIC RETICULUM RESIDENT PROTEIN 44"/>
    <property type="match status" value="1"/>
</dbReference>
<dbReference type="Gene3D" id="3.40.30.10">
    <property type="entry name" value="Glutaredoxin"/>
    <property type="match status" value="3"/>
</dbReference>
<dbReference type="PANTHER" id="PTHR46295:SF1">
    <property type="entry name" value="ENDOPLASMIC RETICULUM RESIDENT PROTEIN 44"/>
    <property type="match status" value="1"/>
</dbReference>
<evidence type="ECO:0000259" key="2">
    <source>
        <dbReference type="PROSITE" id="PS51352"/>
    </source>
</evidence>
<keyword evidence="4" id="KW-1185">Reference proteome</keyword>
<evidence type="ECO:0000313" key="4">
    <source>
        <dbReference type="Proteomes" id="UP001217089"/>
    </source>
</evidence>
<dbReference type="InterPro" id="IPR013766">
    <property type="entry name" value="Thioredoxin_domain"/>
</dbReference>
<dbReference type="Pfam" id="PF00085">
    <property type="entry name" value="Thioredoxin"/>
    <property type="match status" value="1"/>
</dbReference>
<evidence type="ECO:0000256" key="1">
    <source>
        <dbReference type="SAM" id="MobiDB-lite"/>
    </source>
</evidence>
<feature type="region of interest" description="Disordered" evidence="1">
    <location>
        <begin position="367"/>
        <end position="440"/>
    </location>
</feature>
<dbReference type="SUPFAM" id="SSF52833">
    <property type="entry name" value="Thioredoxin-like"/>
    <property type="match status" value="3"/>
</dbReference>
<gene>
    <name evidence="3" type="ORF">KUTeg_002409</name>
</gene>
<dbReference type="PROSITE" id="PS51352">
    <property type="entry name" value="THIOREDOXIN_2"/>
    <property type="match status" value="1"/>
</dbReference>
<reference evidence="3 4" key="1">
    <citation type="submission" date="2022-12" db="EMBL/GenBank/DDBJ databases">
        <title>Chromosome-level genome of Tegillarca granosa.</title>
        <authorList>
            <person name="Kim J."/>
        </authorList>
    </citation>
    <scope>NUCLEOTIDE SEQUENCE [LARGE SCALE GENOMIC DNA]</scope>
    <source>
        <strain evidence="3">Teg-2019</strain>
        <tissue evidence="3">Adductor muscle</tissue>
    </source>
</reference>
<dbReference type="Pfam" id="PF13848">
    <property type="entry name" value="Thioredoxin_6"/>
    <property type="match status" value="1"/>
</dbReference>
<proteinExistence type="predicted"/>
<dbReference type="CDD" id="cd02996">
    <property type="entry name" value="PDI_a_ERp44"/>
    <property type="match status" value="1"/>
</dbReference>
<feature type="compositionally biased region" description="Basic and acidic residues" evidence="1">
    <location>
        <begin position="386"/>
        <end position="413"/>
    </location>
</feature>
<feature type="domain" description="Thioredoxin" evidence="2">
    <location>
        <begin position="29"/>
        <end position="149"/>
    </location>
</feature>
<evidence type="ECO:0000313" key="3">
    <source>
        <dbReference type="EMBL" id="KAJ8320822.1"/>
    </source>
</evidence>
<sequence>MIKFESNRGIKIMDVLRKHIFYVISLFMFVLLSPVSADVIQMSAGNVQEILGSNELVFVNFYADWCRFSQILAPVFEETSNKVKEEFPMAGKVAFAKVDCDAETTVAADYHITKYPTLKLFRNGQVVKKEYRGQRSSDSLAAYIREQLKDSIQIHTDLKSIDDLEQKKAHVIGFFESQDSENYKTFAKVASSLREDCLFHSALGPVSQPERTTGDHIAFRPPNTKGEDQVYMGSMTDYGALFQWAYGKCVPLVREITFENAEELTEEGLPFLILFHAPDDQEIVAKFNHEVSSQLMNEKNSMNFLIADGNKFTHPLHHLGKSPSDLPVLAIDSFRHMYLFPHDVRKDLGTPGLLKQFVADLHSGKLHREFHHGPDPTTPAPVPVQQEEKKEEAKPTDHLPHDKAEPQQVEHRRQPTSPPESQFIKLGPSRNRYTILKDEL</sequence>
<name>A0ABQ9FVJ6_TEGGR</name>
<protein>
    <recommendedName>
        <fullName evidence="2">Thioredoxin domain-containing protein</fullName>
    </recommendedName>
</protein>
<accession>A0ABQ9FVJ6</accession>
<organism evidence="3 4">
    <name type="scientific">Tegillarca granosa</name>
    <name type="common">Malaysian cockle</name>
    <name type="synonym">Anadara granosa</name>
    <dbReference type="NCBI Taxonomy" id="220873"/>
    <lineage>
        <taxon>Eukaryota</taxon>
        <taxon>Metazoa</taxon>
        <taxon>Spiralia</taxon>
        <taxon>Lophotrochozoa</taxon>
        <taxon>Mollusca</taxon>
        <taxon>Bivalvia</taxon>
        <taxon>Autobranchia</taxon>
        <taxon>Pteriomorphia</taxon>
        <taxon>Arcoida</taxon>
        <taxon>Arcoidea</taxon>
        <taxon>Arcidae</taxon>
        <taxon>Tegillarca</taxon>
    </lineage>
</organism>
<dbReference type="EMBL" id="JARBDR010000141">
    <property type="protein sequence ID" value="KAJ8320822.1"/>
    <property type="molecule type" value="Genomic_DNA"/>
</dbReference>
<dbReference type="Proteomes" id="UP001217089">
    <property type="component" value="Unassembled WGS sequence"/>
</dbReference>